<gene>
    <name evidence="4" type="ORF">ZHD862_LOCUS35527</name>
</gene>
<proteinExistence type="predicted"/>
<comment type="caution">
    <text evidence="4">The sequence shown here is derived from an EMBL/GenBank/DDBJ whole genome shotgun (WGS) entry which is preliminary data.</text>
</comment>
<dbReference type="InterPro" id="IPR027417">
    <property type="entry name" value="P-loop_NTPase"/>
</dbReference>
<dbReference type="InterPro" id="IPR000185">
    <property type="entry name" value="SecA"/>
</dbReference>
<evidence type="ECO:0000256" key="2">
    <source>
        <dbReference type="ARBA" id="ARBA00023010"/>
    </source>
</evidence>
<evidence type="ECO:0000259" key="3">
    <source>
        <dbReference type="PROSITE" id="PS51196"/>
    </source>
</evidence>
<dbReference type="PANTHER" id="PTHR30612:SF0">
    <property type="entry name" value="CHLOROPLAST PROTEIN-TRANSPORTING ATPASE"/>
    <property type="match status" value="1"/>
</dbReference>
<accession>A0A815Q244</accession>
<dbReference type="InterPro" id="IPR014018">
    <property type="entry name" value="SecA_motor_DEAD"/>
</dbReference>
<dbReference type="PROSITE" id="PS51196">
    <property type="entry name" value="SECA_MOTOR_DEAD"/>
    <property type="match status" value="1"/>
</dbReference>
<dbReference type="AlphaFoldDB" id="A0A815Q244"/>
<dbReference type="Proteomes" id="UP000663864">
    <property type="component" value="Unassembled WGS sequence"/>
</dbReference>
<name>A0A815Q244_9BILA</name>
<keyword evidence="1" id="KW-0653">Protein transport</keyword>
<evidence type="ECO:0000256" key="1">
    <source>
        <dbReference type="ARBA" id="ARBA00022927"/>
    </source>
</evidence>
<keyword evidence="2" id="KW-0811">Translocation</keyword>
<evidence type="ECO:0000313" key="4">
    <source>
        <dbReference type="EMBL" id="CAF1457179.1"/>
    </source>
</evidence>
<organism evidence="4 5">
    <name type="scientific">Rotaria sordida</name>
    <dbReference type="NCBI Taxonomy" id="392033"/>
    <lineage>
        <taxon>Eukaryota</taxon>
        <taxon>Metazoa</taxon>
        <taxon>Spiralia</taxon>
        <taxon>Gnathifera</taxon>
        <taxon>Rotifera</taxon>
        <taxon>Eurotatoria</taxon>
        <taxon>Bdelloidea</taxon>
        <taxon>Philodinida</taxon>
        <taxon>Philodinidae</taxon>
        <taxon>Rotaria</taxon>
    </lineage>
</organism>
<protein>
    <recommendedName>
        <fullName evidence="3">SecA family profile domain-containing protein</fullName>
    </recommendedName>
</protein>
<dbReference type="GO" id="GO:0006605">
    <property type="term" value="P:protein targeting"/>
    <property type="evidence" value="ECO:0007669"/>
    <property type="project" value="InterPro"/>
</dbReference>
<feature type="domain" description="SecA family profile" evidence="3">
    <location>
        <begin position="1"/>
        <end position="340"/>
    </location>
</feature>
<evidence type="ECO:0000313" key="5">
    <source>
        <dbReference type="Proteomes" id="UP000663864"/>
    </source>
</evidence>
<dbReference type="SUPFAM" id="SSF52540">
    <property type="entry name" value="P-loop containing nucleoside triphosphate hydrolases"/>
    <property type="match status" value="1"/>
</dbReference>
<sequence>MENKNCIGVIQKTIHIRPKVLLIDEVDVFLSEKFYGGMYRSSVFLKDPTTKSLLDTIWNSKPISRLSDVKDAPAYNACANRFSNWALLLDEAVKNMIAALKSYQSSTYSVENDRIVYVEGKSLATNVVRGYDTVWAYYHEKEKGSISENSLETNVGIIISCGTFSYVHIPKDFCYITGVSGTLRTLADAEKKILQNVYGIAKNIFMPSVFRFYNSDTLSSIKGSVQLITERVSAKERETFIKRAATDGKVTILTRTFGRGTDFICRNRQVLANGGIHVLQTFFSKELSEEYQIMGRGARQGDRDSYRMILLENDLEWILGAQWENEVKKIKGSILYETLDKERSKLYENSSAGRELGITQCTSDHNSSKNFLDALIAGDIDRVKKFLLEQNRGPNIDSPVSRTVLLMDATGSMSNLLSATKETICTMFERASVVLGE</sequence>
<dbReference type="GO" id="GO:0005524">
    <property type="term" value="F:ATP binding"/>
    <property type="evidence" value="ECO:0007669"/>
    <property type="project" value="InterPro"/>
</dbReference>
<dbReference type="Gene3D" id="3.40.50.300">
    <property type="entry name" value="P-loop containing nucleotide triphosphate hydrolases"/>
    <property type="match status" value="1"/>
</dbReference>
<reference evidence="4" key="1">
    <citation type="submission" date="2021-02" db="EMBL/GenBank/DDBJ databases">
        <authorList>
            <person name="Nowell W R."/>
        </authorList>
    </citation>
    <scope>NUCLEOTIDE SEQUENCE</scope>
</reference>
<dbReference type="GO" id="GO:0006886">
    <property type="term" value="P:intracellular protein transport"/>
    <property type="evidence" value="ECO:0007669"/>
    <property type="project" value="InterPro"/>
</dbReference>
<dbReference type="PANTHER" id="PTHR30612">
    <property type="entry name" value="SECA INNER MEMBRANE COMPONENT OF SEC PROTEIN SECRETION SYSTEM"/>
    <property type="match status" value="1"/>
</dbReference>
<keyword evidence="1" id="KW-0813">Transport</keyword>
<dbReference type="EMBL" id="CAJNOT010005164">
    <property type="protein sequence ID" value="CAF1457179.1"/>
    <property type="molecule type" value="Genomic_DNA"/>
</dbReference>